<comment type="caution">
    <text evidence="1">The sequence shown here is derived from an EMBL/GenBank/DDBJ whole genome shotgun (WGS) entry which is preliminary data.</text>
</comment>
<accession>A0A813J4W9</accession>
<dbReference type="EMBL" id="CAJNNW010019316">
    <property type="protein sequence ID" value="CAE8664371.1"/>
    <property type="molecule type" value="Genomic_DNA"/>
</dbReference>
<reference evidence="1" key="1">
    <citation type="submission" date="2021-02" db="EMBL/GenBank/DDBJ databases">
        <authorList>
            <person name="Dougan E. K."/>
            <person name="Rhodes N."/>
            <person name="Thang M."/>
            <person name="Chan C."/>
        </authorList>
    </citation>
    <scope>NUCLEOTIDE SEQUENCE</scope>
</reference>
<name>A0A813J4W9_POLGL</name>
<evidence type="ECO:0000313" key="1">
    <source>
        <dbReference type="EMBL" id="CAE8664371.1"/>
    </source>
</evidence>
<organism evidence="1 2">
    <name type="scientific">Polarella glacialis</name>
    <name type="common">Dinoflagellate</name>
    <dbReference type="NCBI Taxonomy" id="89957"/>
    <lineage>
        <taxon>Eukaryota</taxon>
        <taxon>Sar</taxon>
        <taxon>Alveolata</taxon>
        <taxon>Dinophyceae</taxon>
        <taxon>Suessiales</taxon>
        <taxon>Suessiaceae</taxon>
        <taxon>Polarella</taxon>
    </lineage>
</organism>
<proteinExistence type="predicted"/>
<gene>
    <name evidence="1" type="ORF">PGLA2088_LOCUS15553</name>
</gene>
<evidence type="ECO:0000313" key="2">
    <source>
        <dbReference type="Proteomes" id="UP000626109"/>
    </source>
</evidence>
<sequence>MSTPNSRASDKKASDALSDRLCATPAAGSEADRFRDADDRLKALSDEVIQAIRADVDGGMPPDIATVLECWCLLHETKPASVAGCIKLAEDPAEFKLVGLSTLGYLEPNDLAAIQTRTEGLDPGSARNRPFAGAQAAAAMLEWLQAALALRRWADQTRQTAT</sequence>
<dbReference type="Proteomes" id="UP000626109">
    <property type="component" value="Unassembled WGS sequence"/>
</dbReference>
<protein>
    <submittedName>
        <fullName evidence="1">Uncharacterized protein</fullName>
    </submittedName>
</protein>
<dbReference type="AlphaFoldDB" id="A0A813J4W9"/>